<organism evidence="2 3">
    <name type="scientific">Croceicoccus mobilis</name>
    <dbReference type="NCBI Taxonomy" id="1703339"/>
    <lineage>
        <taxon>Bacteria</taxon>
        <taxon>Pseudomonadati</taxon>
        <taxon>Pseudomonadota</taxon>
        <taxon>Alphaproteobacteria</taxon>
        <taxon>Sphingomonadales</taxon>
        <taxon>Erythrobacteraceae</taxon>
        <taxon>Croceicoccus</taxon>
    </lineage>
</organism>
<dbReference type="OrthoDB" id="7410390at2"/>
<gene>
    <name evidence="2" type="ORF">GCM10010990_16900</name>
</gene>
<feature type="transmembrane region" description="Helical" evidence="1">
    <location>
        <begin position="45"/>
        <end position="67"/>
    </location>
</feature>
<dbReference type="Proteomes" id="UP000612349">
    <property type="component" value="Unassembled WGS sequence"/>
</dbReference>
<reference evidence="2" key="2">
    <citation type="submission" date="2020-09" db="EMBL/GenBank/DDBJ databases">
        <authorList>
            <person name="Sun Q."/>
            <person name="Zhou Y."/>
        </authorList>
    </citation>
    <scope>NUCLEOTIDE SEQUENCE</scope>
    <source>
        <strain evidence="2">CGMCC 1.15360</strain>
    </source>
</reference>
<evidence type="ECO:0000256" key="1">
    <source>
        <dbReference type="SAM" id="Phobius"/>
    </source>
</evidence>
<reference evidence="2" key="1">
    <citation type="journal article" date="2014" name="Int. J. Syst. Evol. Microbiol.">
        <title>Complete genome sequence of Corynebacterium casei LMG S-19264T (=DSM 44701T), isolated from a smear-ripened cheese.</title>
        <authorList>
            <consortium name="US DOE Joint Genome Institute (JGI-PGF)"/>
            <person name="Walter F."/>
            <person name="Albersmeier A."/>
            <person name="Kalinowski J."/>
            <person name="Ruckert C."/>
        </authorList>
    </citation>
    <scope>NUCLEOTIDE SEQUENCE</scope>
    <source>
        <strain evidence="2">CGMCC 1.15360</strain>
    </source>
</reference>
<comment type="caution">
    <text evidence="2">The sequence shown here is derived from an EMBL/GenBank/DDBJ whole genome shotgun (WGS) entry which is preliminary data.</text>
</comment>
<keyword evidence="3" id="KW-1185">Reference proteome</keyword>
<dbReference type="RefSeq" id="WP_066771272.1">
    <property type="nucleotide sequence ID" value="NZ_BMIP01000003.1"/>
</dbReference>
<protein>
    <submittedName>
        <fullName evidence="2">Uncharacterized protein</fullName>
    </submittedName>
</protein>
<keyword evidence="1" id="KW-1133">Transmembrane helix</keyword>
<accession>A0A917DUI1</accession>
<name>A0A917DUI1_9SPHN</name>
<evidence type="ECO:0000313" key="3">
    <source>
        <dbReference type="Proteomes" id="UP000612349"/>
    </source>
</evidence>
<feature type="transmembrane region" description="Helical" evidence="1">
    <location>
        <begin position="79"/>
        <end position="100"/>
    </location>
</feature>
<proteinExistence type="predicted"/>
<feature type="transmembrane region" description="Helical" evidence="1">
    <location>
        <begin position="112"/>
        <end position="132"/>
    </location>
</feature>
<evidence type="ECO:0000313" key="2">
    <source>
        <dbReference type="EMBL" id="GGD68001.1"/>
    </source>
</evidence>
<sequence>MPNIDATGWTAMLLGLFAAFAAVGALRQPGAWQRLVAEVDKSPALQMISGVAEIAAGAAIYLVNPWLPEDILACIMKAIGGLMIIEALVVVGFSDIYFHFWLKNLAFMHRGWAATSLVVGALLTVAGGLHMASQI</sequence>
<dbReference type="EMBL" id="BMIP01000003">
    <property type="protein sequence ID" value="GGD68001.1"/>
    <property type="molecule type" value="Genomic_DNA"/>
</dbReference>
<keyword evidence="1" id="KW-0812">Transmembrane</keyword>
<dbReference type="AlphaFoldDB" id="A0A917DUI1"/>
<keyword evidence="1" id="KW-0472">Membrane</keyword>